<dbReference type="AlphaFoldDB" id="A0A7X0NP12"/>
<dbReference type="EMBL" id="JACHMI010000001">
    <property type="protein sequence ID" value="MBB6546941.1"/>
    <property type="molecule type" value="Genomic_DNA"/>
</dbReference>
<reference evidence="1 2" key="1">
    <citation type="submission" date="2020-08" db="EMBL/GenBank/DDBJ databases">
        <title>Sequencing the genomes of 1000 actinobacteria strains.</title>
        <authorList>
            <person name="Klenk H.-P."/>
        </authorList>
    </citation>
    <scope>NUCLEOTIDE SEQUENCE [LARGE SCALE GENOMIC DNA]</scope>
    <source>
        <strain evidence="1 2">DSM 43768</strain>
    </source>
</reference>
<name>A0A7X0NP12_9ACTN</name>
<organism evidence="1 2">
    <name type="scientific">Nonomuraea rubra</name>
    <dbReference type="NCBI Taxonomy" id="46180"/>
    <lineage>
        <taxon>Bacteria</taxon>
        <taxon>Bacillati</taxon>
        <taxon>Actinomycetota</taxon>
        <taxon>Actinomycetes</taxon>
        <taxon>Streptosporangiales</taxon>
        <taxon>Streptosporangiaceae</taxon>
        <taxon>Nonomuraea</taxon>
    </lineage>
</organism>
<comment type="caution">
    <text evidence="1">The sequence shown here is derived from an EMBL/GenBank/DDBJ whole genome shotgun (WGS) entry which is preliminary data.</text>
</comment>
<proteinExistence type="predicted"/>
<dbReference type="RefSeq" id="WP_185101671.1">
    <property type="nucleotide sequence ID" value="NZ_BAAAXY010000070.1"/>
</dbReference>
<accession>A0A7X0NP12</accession>
<dbReference type="Proteomes" id="UP000565579">
    <property type="component" value="Unassembled WGS sequence"/>
</dbReference>
<evidence type="ECO:0000313" key="1">
    <source>
        <dbReference type="EMBL" id="MBB6546941.1"/>
    </source>
</evidence>
<protein>
    <submittedName>
        <fullName evidence="1">Uncharacterized protein</fullName>
    </submittedName>
</protein>
<sequence>MLIGAFGCLPALAGGAITLKAMANSKQVVRNHEYSANLWRNVPVERLFPDMMGIREAHARERRPQDGRGWRRMAVSEETACGRALSGQLGELAAAHGCRSAVRATYLDVSGGTAATVAIVTFKDTDGVKELEHILEEAQSNEADYGVRALPARGTQWKDAARAGSGGTFCLDRHTPVFVAVTAGPADGRKAGKLPFPWGKRDWDQRADRSPWGYSAVGLAQEVAAQLVRESRAAQA</sequence>
<gene>
    <name evidence="1" type="ORF">HD593_001736</name>
</gene>
<evidence type="ECO:0000313" key="2">
    <source>
        <dbReference type="Proteomes" id="UP000565579"/>
    </source>
</evidence>
<keyword evidence="2" id="KW-1185">Reference proteome</keyword>